<evidence type="ECO:0000313" key="1">
    <source>
        <dbReference type="EMBL" id="MDQ0568164.1"/>
    </source>
</evidence>
<feature type="non-terminal residue" evidence="1">
    <location>
        <position position="622"/>
    </location>
</feature>
<protein>
    <recommendedName>
        <fullName evidence="3">Lipoprotein</fullName>
    </recommendedName>
</protein>
<comment type="caution">
    <text evidence="1">The sequence shown here is derived from an EMBL/GenBank/DDBJ whole genome shotgun (WGS) entry which is preliminary data.</text>
</comment>
<keyword evidence="2" id="KW-1185">Reference proteome</keyword>
<proteinExistence type="predicted"/>
<dbReference type="Proteomes" id="UP001236620">
    <property type="component" value="Unassembled WGS sequence"/>
</dbReference>
<organism evidence="1 2">
    <name type="scientific">Mycoplasma yeatsii</name>
    <dbReference type="NCBI Taxonomy" id="51365"/>
    <lineage>
        <taxon>Bacteria</taxon>
        <taxon>Bacillati</taxon>
        <taxon>Mycoplasmatota</taxon>
        <taxon>Mollicutes</taxon>
        <taxon>Mycoplasmataceae</taxon>
        <taxon>Mycoplasma</taxon>
    </lineage>
</organism>
<accession>A0ABU0NFF2</accession>
<name>A0ABU0NFF2_9MOLU</name>
<gene>
    <name evidence="1" type="ORF">J2Z63_000817</name>
</gene>
<evidence type="ECO:0008006" key="3">
    <source>
        <dbReference type="Google" id="ProtNLM"/>
    </source>
</evidence>
<sequence length="622" mass="69529">TKSDFEAVGEPKDNSITLKVRETNNKYHGSIVVNYSVRKNIDTLGLDTNAGAFNSEDSNAIIQKFIDINKDKLTGFDKDSFTVVSNENGVLTIKVNDDNNSWFGQIVINYSVRTNISTLELNRNAGAFNSFDKDAIIDAFINNNTNKIPGLTRRNFEVIQEQGNSIKVRIKDSNQFQGEITINYSIKTNINEIRELNRNAGSFNSKDLNQIIAAFISNNRNKLSGLTRNDLELVGEMRDNSLTVKVKDTNTKFQGQITIDFTIKTNISSFDWNTNAGAFNSYNAEEIINAFITNNNTKLDGLNRNNFTITENRSSNSITLIVKDEHIKYQGSITINYSIKTNISTLELNRNAGAFNSNEPITIIEKFINDNKEKLNELGLTRNSFTVVGNEDGVLTIKVNDDDNSWFGQVEINYSIKTNISTLNLNNNAGAFNSVEPSAIIDAFIRNNRTKLDTLTKADFEVVGQATNNSITLKVKDENQKYQGSITINYSIKTNISTLNLDNNAGAFNSYNAEEIINAFITNNNTKLDGLNRNNFTITENRSSNSITLIVKDEHIKYQGSITINYSIKTNISTLELNRNAGAFNSNEPITIIEKFINDNKEKLNELGLTRNSFTVVGNEDG</sequence>
<reference evidence="1" key="1">
    <citation type="submission" date="2023-07" db="EMBL/GenBank/DDBJ databases">
        <title>Genomic Encyclopedia of Type Strains, Phase IV (KMG-IV): sequencing the most valuable type-strain genomes for metagenomic binning, comparative biology and taxonomic classification.</title>
        <authorList>
            <person name="Goeker M."/>
        </authorList>
    </citation>
    <scope>NUCLEOTIDE SEQUENCE [LARGE SCALE GENOMIC DNA]</scope>
    <source>
        <strain evidence="1">DSM 22019</strain>
    </source>
</reference>
<dbReference type="EMBL" id="JAUSWP010000018">
    <property type="protein sequence ID" value="MDQ0568164.1"/>
    <property type="molecule type" value="Genomic_DNA"/>
</dbReference>
<feature type="non-terminal residue" evidence="1">
    <location>
        <position position="1"/>
    </location>
</feature>
<evidence type="ECO:0000313" key="2">
    <source>
        <dbReference type="Proteomes" id="UP001236620"/>
    </source>
</evidence>